<evidence type="ECO:0000313" key="1">
    <source>
        <dbReference type="Proteomes" id="UP000790787"/>
    </source>
</evidence>
<protein>
    <submittedName>
        <fullName evidence="2">Uncharacterized protein LOC142167387</fullName>
    </submittedName>
</protein>
<dbReference type="RefSeq" id="XP_075083655.1">
    <property type="nucleotide sequence ID" value="XM_075227554.1"/>
</dbReference>
<gene>
    <name evidence="2" type="primary">LOC142167387</name>
</gene>
<organism evidence="1 2">
    <name type="scientific">Nicotiana tabacum</name>
    <name type="common">Common tobacco</name>
    <dbReference type="NCBI Taxonomy" id="4097"/>
    <lineage>
        <taxon>Eukaryota</taxon>
        <taxon>Viridiplantae</taxon>
        <taxon>Streptophyta</taxon>
        <taxon>Embryophyta</taxon>
        <taxon>Tracheophyta</taxon>
        <taxon>Spermatophyta</taxon>
        <taxon>Magnoliopsida</taxon>
        <taxon>eudicotyledons</taxon>
        <taxon>Gunneridae</taxon>
        <taxon>Pentapetalae</taxon>
        <taxon>asterids</taxon>
        <taxon>lamiids</taxon>
        <taxon>Solanales</taxon>
        <taxon>Solanaceae</taxon>
        <taxon>Nicotianoideae</taxon>
        <taxon>Nicotianeae</taxon>
        <taxon>Nicotiana</taxon>
    </lineage>
</organism>
<accession>A0AC58SFA5</accession>
<dbReference type="Proteomes" id="UP000790787">
    <property type="component" value="Chromosome 12"/>
</dbReference>
<evidence type="ECO:0000313" key="2">
    <source>
        <dbReference type="RefSeq" id="XP_075083655.1"/>
    </source>
</evidence>
<reference evidence="2" key="2">
    <citation type="submission" date="2025-08" db="UniProtKB">
        <authorList>
            <consortium name="RefSeq"/>
        </authorList>
    </citation>
    <scope>IDENTIFICATION</scope>
    <source>
        <tissue evidence="2">Leaf</tissue>
    </source>
</reference>
<name>A0AC58SFA5_TOBAC</name>
<sequence length="231" mass="27368">MFEGWNYITNLEAHYNGRVLIAWRPDYNKVNYIISFVYAFNTKEERRTLWQEIITLSSGSIKAWLVVGDFNSVLSSEDRMGGNPVTWAELVDFKTCIYKSGLMELAHNGQIFTWNDKGEGQRIYSKIDWMFINNEWLHSMSTCKAIYLAEEISDHFPINITMGDINVKQRRTFKYCNVWSKHTQFLRVIEKGWEMHVEGCKTFQVLRKMKLLKRELRKLNTQHYKNIVTEA</sequence>
<proteinExistence type="predicted"/>
<reference evidence="1" key="1">
    <citation type="journal article" date="2014" name="Nat. Commun.">
        <title>The tobacco genome sequence and its comparison with those of tomato and potato.</title>
        <authorList>
            <person name="Sierro N."/>
            <person name="Battey J.N."/>
            <person name="Ouadi S."/>
            <person name="Bakaher N."/>
            <person name="Bovet L."/>
            <person name="Willig A."/>
            <person name="Goepfert S."/>
            <person name="Peitsch M.C."/>
            <person name="Ivanov N.V."/>
        </authorList>
    </citation>
    <scope>NUCLEOTIDE SEQUENCE [LARGE SCALE GENOMIC DNA]</scope>
</reference>
<keyword evidence="1" id="KW-1185">Reference proteome</keyword>